<protein>
    <submittedName>
        <fullName evidence="2">Uncharacterized protein</fullName>
    </submittedName>
</protein>
<organism evidence="2 3">
    <name type="scientific">Penaeus vannamei</name>
    <name type="common">Whiteleg shrimp</name>
    <name type="synonym">Litopenaeus vannamei</name>
    <dbReference type="NCBI Taxonomy" id="6689"/>
    <lineage>
        <taxon>Eukaryota</taxon>
        <taxon>Metazoa</taxon>
        <taxon>Ecdysozoa</taxon>
        <taxon>Arthropoda</taxon>
        <taxon>Crustacea</taxon>
        <taxon>Multicrustacea</taxon>
        <taxon>Malacostraca</taxon>
        <taxon>Eumalacostraca</taxon>
        <taxon>Eucarida</taxon>
        <taxon>Decapoda</taxon>
        <taxon>Dendrobranchiata</taxon>
        <taxon>Penaeoidea</taxon>
        <taxon>Penaeidae</taxon>
        <taxon>Penaeus</taxon>
    </lineage>
</organism>
<evidence type="ECO:0000256" key="1">
    <source>
        <dbReference type="SAM" id="MobiDB-lite"/>
    </source>
</evidence>
<evidence type="ECO:0000313" key="2">
    <source>
        <dbReference type="EMBL" id="ROT79875.1"/>
    </source>
</evidence>
<feature type="region of interest" description="Disordered" evidence="1">
    <location>
        <begin position="420"/>
        <end position="442"/>
    </location>
</feature>
<reference evidence="2 3" key="2">
    <citation type="submission" date="2019-01" db="EMBL/GenBank/DDBJ databases">
        <title>The decoding of complex shrimp genome reveals the adaptation for benthos swimmer, frequently molting mechanism and breeding impact on genome.</title>
        <authorList>
            <person name="Sun Y."/>
            <person name="Gao Y."/>
            <person name="Yu Y."/>
        </authorList>
    </citation>
    <scope>NUCLEOTIDE SEQUENCE [LARGE SCALE GENOMIC DNA]</scope>
    <source>
        <tissue evidence="2">Muscle</tissue>
    </source>
</reference>
<evidence type="ECO:0000313" key="3">
    <source>
        <dbReference type="Proteomes" id="UP000283509"/>
    </source>
</evidence>
<keyword evidence="3" id="KW-1185">Reference proteome</keyword>
<sequence length="499" mass="53816">MSCLGRFEEQPSSSVLSSRQPELPHTASAVCSPQNPVSLPFFQSPSAWYSSRLDLPFLLVGQITTGRSYREVTDSRDPSTVCSSLFPPLTSAILLVYLIPCQTFPGQIAWLLNACYAAGRPQPPLTSPSSLLPTFPPTSLPCPSPRLSPPRLPPLLPLSLPYTSLPPVPSSLPPYPAFSLPSSLPPFPCHPLTCLPTSLPSPSLASPSVTSLILFPSPTSPASRFTITTPPACCLRALPPLPSLLQVCLLASFLSSPAPGFSWPTLRWPAVLPLPSPLALLPSFTCVFLYLLLLIPSFTPLIVPSVVKFSMSLSPLPHARSWRSSSRLPAIFPRVFTRRRPPPLGGHANWAGGADRGRGLKAPQPKRERGEARGFIAHRNDSAHALVSHSPTRGRVSHRTFFSIKPVDVIRWRSREGEKKVGEGVDTPPRRTSGKGFRVGKGEIGAPWIRGGTYGAARNQQQLSSQGEETERIRGLCAATRGVILSLFVCAGVRDGNNT</sequence>
<reference evidence="2 3" key="1">
    <citation type="submission" date="2018-04" db="EMBL/GenBank/DDBJ databases">
        <authorList>
            <person name="Zhang X."/>
            <person name="Yuan J."/>
            <person name="Li F."/>
            <person name="Xiang J."/>
        </authorList>
    </citation>
    <scope>NUCLEOTIDE SEQUENCE [LARGE SCALE GENOMIC DNA]</scope>
    <source>
        <tissue evidence="2">Muscle</tissue>
    </source>
</reference>
<comment type="caution">
    <text evidence="2">The sequence shown here is derived from an EMBL/GenBank/DDBJ whole genome shotgun (WGS) entry which is preliminary data.</text>
</comment>
<accession>A0A423TTV5</accession>
<feature type="region of interest" description="Disordered" evidence="1">
    <location>
        <begin position="343"/>
        <end position="367"/>
    </location>
</feature>
<dbReference type="Proteomes" id="UP000283509">
    <property type="component" value="Unassembled WGS sequence"/>
</dbReference>
<dbReference type="EMBL" id="QCYY01001178">
    <property type="protein sequence ID" value="ROT79875.1"/>
    <property type="molecule type" value="Genomic_DNA"/>
</dbReference>
<proteinExistence type="predicted"/>
<gene>
    <name evidence="2" type="ORF">C7M84_001393</name>
</gene>
<dbReference type="AlphaFoldDB" id="A0A423TTV5"/>
<name>A0A423TTV5_PENVA</name>